<protein>
    <submittedName>
        <fullName evidence="1">Uncharacterized protein</fullName>
    </submittedName>
</protein>
<dbReference type="EMBL" id="KV010096">
    <property type="protein sequence ID" value="KZV28548.1"/>
    <property type="molecule type" value="Genomic_DNA"/>
</dbReference>
<proteinExistence type="predicted"/>
<gene>
    <name evidence="1" type="ORF">F511_39165</name>
</gene>
<dbReference type="AlphaFoldDB" id="A0A2Z7B2G0"/>
<accession>A0A2Z7B2G0</accession>
<reference evidence="1 2" key="1">
    <citation type="journal article" date="2015" name="Proc. Natl. Acad. Sci. U.S.A.">
        <title>The resurrection genome of Boea hygrometrica: A blueprint for survival of dehydration.</title>
        <authorList>
            <person name="Xiao L."/>
            <person name="Yang G."/>
            <person name="Zhang L."/>
            <person name="Yang X."/>
            <person name="Zhao S."/>
            <person name="Ji Z."/>
            <person name="Zhou Q."/>
            <person name="Hu M."/>
            <person name="Wang Y."/>
            <person name="Chen M."/>
            <person name="Xu Y."/>
            <person name="Jin H."/>
            <person name="Xiao X."/>
            <person name="Hu G."/>
            <person name="Bao F."/>
            <person name="Hu Y."/>
            <person name="Wan P."/>
            <person name="Li L."/>
            <person name="Deng X."/>
            <person name="Kuang T."/>
            <person name="Xiang C."/>
            <person name="Zhu J.K."/>
            <person name="Oliver M.J."/>
            <person name="He Y."/>
        </authorList>
    </citation>
    <scope>NUCLEOTIDE SEQUENCE [LARGE SCALE GENOMIC DNA]</scope>
    <source>
        <strain evidence="2">cv. XS01</strain>
    </source>
</reference>
<name>A0A2Z7B2G0_9LAMI</name>
<evidence type="ECO:0000313" key="1">
    <source>
        <dbReference type="EMBL" id="KZV28548.1"/>
    </source>
</evidence>
<keyword evidence="2" id="KW-1185">Reference proteome</keyword>
<organism evidence="1 2">
    <name type="scientific">Dorcoceras hygrometricum</name>
    <dbReference type="NCBI Taxonomy" id="472368"/>
    <lineage>
        <taxon>Eukaryota</taxon>
        <taxon>Viridiplantae</taxon>
        <taxon>Streptophyta</taxon>
        <taxon>Embryophyta</taxon>
        <taxon>Tracheophyta</taxon>
        <taxon>Spermatophyta</taxon>
        <taxon>Magnoliopsida</taxon>
        <taxon>eudicotyledons</taxon>
        <taxon>Gunneridae</taxon>
        <taxon>Pentapetalae</taxon>
        <taxon>asterids</taxon>
        <taxon>lamiids</taxon>
        <taxon>Lamiales</taxon>
        <taxon>Gesneriaceae</taxon>
        <taxon>Didymocarpoideae</taxon>
        <taxon>Trichosporeae</taxon>
        <taxon>Loxocarpinae</taxon>
        <taxon>Dorcoceras</taxon>
    </lineage>
</organism>
<evidence type="ECO:0000313" key="2">
    <source>
        <dbReference type="Proteomes" id="UP000250235"/>
    </source>
</evidence>
<dbReference type="Proteomes" id="UP000250235">
    <property type="component" value="Unassembled WGS sequence"/>
</dbReference>
<sequence>MGPRQEGILKSSEFDTLCAKKAVAYVRVGFEGCVAQFRANDYSEEEHPTPFLDAKKALMEMPDDEEEADAQELREKVPVRNWALVLGGVATRGGASAELGFKCRAGRAYVLGFDDVSFADFVQAVTCSHLRGTGISRVLFAQGPYVVVS</sequence>